<reference evidence="1" key="1">
    <citation type="journal article" date="2011" name="J. Bacteriol.">
        <title>Genome Sequence of an Erwinia amylovora Strain with Pathogenicity Restricted to Rubus Plants.</title>
        <authorList>
            <person name="Powney R."/>
            <person name="Smits T.H."/>
            <person name="Sawbridge T."/>
            <person name="Frey B."/>
            <person name="Blom J."/>
            <person name="Frey J.E."/>
            <person name="Plummer K.M."/>
            <person name="Beer S.V."/>
            <person name="Luck J."/>
            <person name="Duffy B."/>
            <person name="Rodoni B."/>
        </authorList>
    </citation>
    <scope>NUCLEOTIDE SEQUENCE</scope>
    <source>
        <strain evidence="1">ATCC BAA-2158</strain>
    </source>
</reference>
<dbReference type="EMBL" id="FR719186">
    <property type="protein sequence ID" value="CBX79304.1"/>
    <property type="molecule type" value="Genomic_DNA"/>
</dbReference>
<dbReference type="AlphaFoldDB" id="E5B1F3"/>
<evidence type="ECO:0000313" key="1">
    <source>
        <dbReference type="EMBL" id="CBX79304.1"/>
    </source>
</evidence>
<proteinExistence type="predicted"/>
<protein>
    <submittedName>
        <fullName evidence="1">Uncharacterized protein</fullName>
    </submittedName>
</protein>
<name>E5B1F3_ERWAM</name>
<sequence>MVLHDLSFALNYADKLVFLKQGRQAGIVSETKNGSRK</sequence>
<organism evidence="1">
    <name type="scientific">Erwinia amylovora ATCC BAA-2158</name>
    <dbReference type="NCBI Taxonomy" id="889211"/>
    <lineage>
        <taxon>Bacteria</taxon>
        <taxon>Pseudomonadati</taxon>
        <taxon>Pseudomonadota</taxon>
        <taxon>Gammaproteobacteria</taxon>
        <taxon>Enterobacterales</taxon>
        <taxon>Erwiniaceae</taxon>
        <taxon>Erwinia</taxon>
    </lineage>
</organism>
<gene>
    <name evidence="1" type="ORF">EAIL5_0484</name>
</gene>
<accession>E5B1F3</accession>